<comment type="similarity">
    <text evidence="2">Belongs to the FliK family.</text>
</comment>
<organism evidence="6 7">
    <name type="scientific">Sulfurimicrobium lacus</name>
    <dbReference type="NCBI Taxonomy" id="2715678"/>
    <lineage>
        <taxon>Bacteria</taxon>
        <taxon>Pseudomonadati</taxon>
        <taxon>Pseudomonadota</taxon>
        <taxon>Betaproteobacteria</taxon>
        <taxon>Nitrosomonadales</taxon>
        <taxon>Sulfuricellaceae</taxon>
        <taxon>Sulfurimicrobium</taxon>
    </lineage>
</organism>
<feature type="domain" description="Flagellar hook-length control protein-like C-terminal" evidence="5">
    <location>
        <begin position="238"/>
        <end position="321"/>
    </location>
</feature>
<keyword evidence="7" id="KW-1185">Reference proteome</keyword>
<dbReference type="PANTHER" id="PTHR37533:SF2">
    <property type="entry name" value="FLAGELLAR HOOK-LENGTH CONTROL PROTEIN"/>
    <property type="match status" value="1"/>
</dbReference>
<sequence>MQAAAVAKIMSKTPAGPGQAASVANDAAAADGVDFAALMAAQIQGADGTALPVVEAGAGDAAILPVAGDGTATDFKADVVTDTQSTVPVDPALQAMALLPAFAPAVPALQQSVPAQKSVLSAFSPDKTSGDQMVSALQSPADAGLASISDKIPVLAKEGAAEFAANGNSLPSGDLKDGGAKVETFKLPVPSVEVQRMPDTIPVAMNANTAQNVGEIKAPVGGVQTPVGASGWGDALGQKVVWMAGQHQQVAELHLNPPHLGPMEVRLTINNDQVSALFVSHQPAVREAIEAAMPRLREMFADSGMMLGNAMVSSDSLPQQQNSGQEGRSGASQSRSDFTLVDGYSLPVTARGVMSLNSDGRGLVDLFA</sequence>
<dbReference type="EMBL" id="AP022853">
    <property type="protein sequence ID" value="BCB26174.1"/>
    <property type="molecule type" value="Genomic_DNA"/>
</dbReference>
<evidence type="ECO:0000313" key="7">
    <source>
        <dbReference type="Proteomes" id="UP000502260"/>
    </source>
</evidence>
<dbReference type="InterPro" id="IPR038610">
    <property type="entry name" value="FliK-like_C_sf"/>
</dbReference>
<evidence type="ECO:0000256" key="3">
    <source>
        <dbReference type="ARBA" id="ARBA00022795"/>
    </source>
</evidence>
<evidence type="ECO:0000256" key="1">
    <source>
        <dbReference type="ARBA" id="ARBA00003944"/>
    </source>
</evidence>
<dbReference type="InterPro" id="IPR021136">
    <property type="entry name" value="Flagellar_hook_control-like_C"/>
</dbReference>
<dbReference type="InterPro" id="IPR052563">
    <property type="entry name" value="FliK"/>
</dbReference>
<name>A0A6F8V941_9PROT</name>
<proteinExistence type="inferred from homology"/>
<reference evidence="7" key="1">
    <citation type="submission" date="2020-03" db="EMBL/GenBank/DDBJ databases">
        <title>Complete genome sequence of sulfur-oxidizing bacterium skT11.</title>
        <authorList>
            <person name="Kanda M."/>
            <person name="Kojima H."/>
            <person name="Fukui M."/>
        </authorList>
    </citation>
    <scope>NUCLEOTIDE SEQUENCE [LARGE SCALE GENOMIC DNA]</scope>
    <source>
        <strain evidence="7">skT11</strain>
    </source>
</reference>
<evidence type="ECO:0000259" key="5">
    <source>
        <dbReference type="Pfam" id="PF02120"/>
    </source>
</evidence>
<comment type="function">
    <text evidence="1">Controls the length of the flagellar hook.</text>
</comment>
<dbReference type="AlphaFoldDB" id="A0A6F8V941"/>
<keyword evidence="3" id="KW-1005">Bacterial flagellum biogenesis</keyword>
<feature type="region of interest" description="Disordered" evidence="4">
    <location>
        <begin position="314"/>
        <end position="336"/>
    </location>
</feature>
<dbReference type="GO" id="GO:0044780">
    <property type="term" value="P:bacterial-type flagellum assembly"/>
    <property type="evidence" value="ECO:0007669"/>
    <property type="project" value="InterPro"/>
</dbReference>
<dbReference type="GO" id="GO:0009424">
    <property type="term" value="C:bacterial-type flagellum hook"/>
    <property type="evidence" value="ECO:0007669"/>
    <property type="project" value="InterPro"/>
</dbReference>
<evidence type="ECO:0000256" key="4">
    <source>
        <dbReference type="SAM" id="MobiDB-lite"/>
    </source>
</evidence>
<dbReference type="CDD" id="cd17470">
    <property type="entry name" value="T3SS_Flik_C"/>
    <property type="match status" value="1"/>
</dbReference>
<dbReference type="PRINTS" id="PR01007">
    <property type="entry name" value="FLGHOOKFLIK"/>
</dbReference>
<evidence type="ECO:0000313" key="6">
    <source>
        <dbReference type="EMBL" id="BCB26174.1"/>
    </source>
</evidence>
<dbReference type="KEGG" id="slac:SKTS_10600"/>
<dbReference type="InterPro" id="IPR001635">
    <property type="entry name" value="Flag_hook_Flik"/>
</dbReference>
<evidence type="ECO:0000256" key="2">
    <source>
        <dbReference type="ARBA" id="ARBA00009149"/>
    </source>
</evidence>
<dbReference type="Pfam" id="PF02120">
    <property type="entry name" value="Flg_hook"/>
    <property type="match status" value="1"/>
</dbReference>
<dbReference type="Proteomes" id="UP000502260">
    <property type="component" value="Chromosome"/>
</dbReference>
<dbReference type="PANTHER" id="PTHR37533">
    <property type="entry name" value="FLAGELLAR HOOK-LENGTH CONTROL PROTEIN"/>
    <property type="match status" value="1"/>
</dbReference>
<accession>A0A6F8V941</accession>
<dbReference type="Gene3D" id="3.30.750.140">
    <property type="match status" value="1"/>
</dbReference>
<dbReference type="RefSeq" id="WP_173061415.1">
    <property type="nucleotide sequence ID" value="NZ_AP022853.1"/>
</dbReference>
<protein>
    <recommendedName>
        <fullName evidence="5">Flagellar hook-length control protein-like C-terminal domain-containing protein</fullName>
    </recommendedName>
</protein>
<gene>
    <name evidence="6" type="ORF">SKTS_10600</name>
</gene>